<reference evidence="4 5" key="1">
    <citation type="submission" date="2019-10" db="EMBL/GenBank/DDBJ databases">
        <title>Unraveling microbial dark matter from salterns through culturing: the case of the genus Halosegnis.</title>
        <authorList>
            <person name="Duran-Viseras A."/>
            <person name="Andrei A.-S."/>
            <person name="Vera-Gargallo B."/>
            <person name="Ghai R."/>
            <person name="Sanchez-Porro C."/>
            <person name="Ventosa A."/>
        </authorList>
    </citation>
    <scope>NUCLEOTIDE SEQUENCE [LARGE SCALE GENOMIC DNA]</scope>
    <source>
        <strain evidence="2 5">F17-44</strain>
        <strain evidence="1 6">F18-79</strain>
        <strain evidence="3 4">F19-13</strain>
    </source>
</reference>
<name>A0A5N5U7I8_9EURY</name>
<evidence type="ECO:0000313" key="6">
    <source>
        <dbReference type="Proteomes" id="UP000326865"/>
    </source>
</evidence>
<accession>A0A5N5U7I8</accession>
<accession>A0A5N5UL09</accession>
<keyword evidence="6" id="KW-1185">Reference proteome</keyword>
<sequence>MERFEYLASQSTAREIRALAREYGLTESEVLDQLVELGLEELEDGRRVEP</sequence>
<accession>A0A5N5UGX0</accession>
<evidence type="ECO:0000313" key="1">
    <source>
        <dbReference type="EMBL" id="KAB7514575.1"/>
    </source>
</evidence>
<dbReference type="Proteomes" id="UP000326207">
    <property type="component" value="Unassembled WGS sequence"/>
</dbReference>
<evidence type="ECO:0000313" key="5">
    <source>
        <dbReference type="Proteomes" id="UP000326302"/>
    </source>
</evidence>
<comment type="caution">
    <text evidence="1">The sequence shown here is derived from an EMBL/GenBank/DDBJ whole genome shotgun (WGS) entry which is preliminary data.</text>
</comment>
<protein>
    <submittedName>
        <fullName evidence="1">CopG family transcriptional regulator</fullName>
    </submittedName>
</protein>
<evidence type="ECO:0000313" key="4">
    <source>
        <dbReference type="Proteomes" id="UP000326207"/>
    </source>
</evidence>
<dbReference type="RefSeq" id="WP_152118811.1">
    <property type="nucleotide sequence ID" value="NZ_QJOW01000001.1"/>
</dbReference>
<proteinExistence type="predicted"/>
<gene>
    <name evidence="1" type="ORF">DM867_05485</name>
    <name evidence="2" type="ORF">DMP03_00630</name>
    <name evidence="3" type="ORF">DP108_05305</name>
</gene>
<dbReference type="EMBL" id="QKKZ01000002">
    <property type="protein sequence ID" value="KAB7514575.1"/>
    <property type="molecule type" value="Genomic_DNA"/>
</dbReference>
<dbReference type="Proteomes" id="UP000326865">
    <property type="component" value="Unassembled WGS sequence"/>
</dbReference>
<dbReference type="EMBL" id="QJOW01000001">
    <property type="protein sequence ID" value="KAB7517908.1"/>
    <property type="molecule type" value="Genomic_DNA"/>
</dbReference>
<dbReference type="AlphaFoldDB" id="A0A5N5U7I8"/>
<evidence type="ECO:0000313" key="2">
    <source>
        <dbReference type="EMBL" id="KAB7517908.1"/>
    </source>
</evidence>
<dbReference type="Proteomes" id="UP000326302">
    <property type="component" value="Unassembled WGS sequence"/>
</dbReference>
<organism evidence="1 6">
    <name type="scientific">Halosegnis rubeus</name>
    <dbReference type="NCBI Taxonomy" id="2212850"/>
    <lineage>
        <taxon>Archaea</taxon>
        <taxon>Methanobacteriati</taxon>
        <taxon>Methanobacteriota</taxon>
        <taxon>Stenosarchaea group</taxon>
        <taxon>Halobacteria</taxon>
        <taxon>Halobacteriales</taxon>
        <taxon>Natronomonadaceae</taxon>
        <taxon>Halosegnis</taxon>
    </lineage>
</organism>
<evidence type="ECO:0000313" key="3">
    <source>
        <dbReference type="EMBL" id="KAB7519512.1"/>
    </source>
</evidence>
<dbReference type="EMBL" id="QMDY01000002">
    <property type="protein sequence ID" value="KAB7519512.1"/>
    <property type="molecule type" value="Genomic_DNA"/>
</dbReference>